<organism evidence="5 6">
    <name type="scientific">Wuchereria bancrofti</name>
    <dbReference type="NCBI Taxonomy" id="6293"/>
    <lineage>
        <taxon>Eukaryota</taxon>
        <taxon>Metazoa</taxon>
        <taxon>Ecdysozoa</taxon>
        <taxon>Nematoda</taxon>
        <taxon>Chromadorea</taxon>
        <taxon>Rhabditida</taxon>
        <taxon>Spirurina</taxon>
        <taxon>Spiruromorpha</taxon>
        <taxon>Filarioidea</taxon>
        <taxon>Onchocercidae</taxon>
        <taxon>Wuchereria</taxon>
    </lineage>
</organism>
<feature type="domain" description="Ig-like" evidence="3">
    <location>
        <begin position="106"/>
        <end position="195"/>
    </location>
</feature>
<feature type="domain" description="Fibronectin type-III" evidence="4">
    <location>
        <begin position="4"/>
        <end position="102"/>
    </location>
</feature>
<dbReference type="SUPFAM" id="SSF48726">
    <property type="entry name" value="Immunoglobulin"/>
    <property type="match status" value="1"/>
</dbReference>
<dbReference type="PANTHER" id="PTHR14340:SF13">
    <property type="entry name" value="TITIN"/>
    <property type="match status" value="1"/>
</dbReference>
<dbReference type="Gene3D" id="2.60.40.10">
    <property type="entry name" value="Immunoglobulins"/>
    <property type="match status" value="2"/>
</dbReference>
<dbReference type="InterPro" id="IPR036116">
    <property type="entry name" value="FN3_sf"/>
</dbReference>
<dbReference type="InterPro" id="IPR036179">
    <property type="entry name" value="Ig-like_dom_sf"/>
</dbReference>
<protein>
    <recommendedName>
        <fullName evidence="7">Fibronectin type-III domain-containing protein</fullName>
    </recommendedName>
</protein>
<keyword evidence="1" id="KW-0677">Repeat</keyword>
<dbReference type="FunFam" id="2.60.40.10:FF:000056">
    <property type="entry name" value="twitchin isoform X4"/>
    <property type="match status" value="1"/>
</dbReference>
<dbReference type="InterPro" id="IPR007110">
    <property type="entry name" value="Ig-like_dom"/>
</dbReference>
<dbReference type="SUPFAM" id="SSF49265">
    <property type="entry name" value="Fibronectin type III"/>
    <property type="match status" value="1"/>
</dbReference>
<dbReference type="InterPro" id="IPR003961">
    <property type="entry name" value="FN3_dom"/>
</dbReference>
<evidence type="ECO:0000313" key="6">
    <source>
        <dbReference type="Proteomes" id="UP000270924"/>
    </source>
</evidence>
<name>A0A3P7E7M5_WUCBA</name>
<keyword evidence="2" id="KW-0393">Immunoglobulin domain</keyword>
<gene>
    <name evidence="5" type="ORF">WBA_LOCUS10126</name>
</gene>
<dbReference type="PANTHER" id="PTHR14340">
    <property type="entry name" value="MICROFIBRIL-ASSOCIATED GLYCOPROTEIN 3"/>
    <property type="match status" value="1"/>
</dbReference>
<dbReference type="InterPro" id="IPR013098">
    <property type="entry name" value="Ig_I-set"/>
</dbReference>
<dbReference type="GO" id="GO:0008307">
    <property type="term" value="F:structural constituent of muscle"/>
    <property type="evidence" value="ECO:0007669"/>
    <property type="project" value="TreeGrafter"/>
</dbReference>
<evidence type="ECO:0000313" key="5">
    <source>
        <dbReference type="EMBL" id="VDM18491.1"/>
    </source>
</evidence>
<sequence length="208" mass="23381">MGCLIRRFNKNYLYQLSNTVHGSIFRSTFQDGGDPINGYVIEKRKKHAKDWVECARTNGPGCEASILGLKEGEEYQFRVRAINKAGMGEPSDPSRKVIVKPRNLKPHIHRESMKSIVIKVGQSLEFDVPVSGEPPPEKAWMLNDKPIEGDEHIMITDEDYKTVYVLKNAMRKHSGKYTLTVFNINGTDKHSVDVTVIGKPSAPEGDLI</sequence>
<dbReference type="InterPro" id="IPR013783">
    <property type="entry name" value="Ig-like_fold"/>
</dbReference>
<dbReference type="SMART" id="SM00409">
    <property type="entry name" value="IG"/>
    <property type="match status" value="1"/>
</dbReference>
<evidence type="ECO:0000256" key="2">
    <source>
        <dbReference type="ARBA" id="ARBA00023319"/>
    </source>
</evidence>
<keyword evidence="6" id="KW-1185">Reference proteome</keyword>
<dbReference type="Proteomes" id="UP000270924">
    <property type="component" value="Unassembled WGS sequence"/>
</dbReference>
<accession>A0A3P7E7M5</accession>
<evidence type="ECO:0000259" key="3">
    <source>
        <dbReference type="PROSITE" id="PS50835"/>
    </source>
</evidence>
<dbReference type="Pfam" id="PF07679">
    <property type="entry name" value="I-set"/>
    <property type="match status" value="1"/>
</dbReference>
<evidence type="ECO:0000259" key="4">
    <source>
        <dbReference type="PROSITE" id="PS50853"/>
    </source>
</evidence>
<reference evidence="5 6" key="1">
    <citation type="submission" date="2018-11" db="EMBL/GenBank/DDBJ databases">
        <authorList>
            <consortium name="Pathogen Informatics"/>
        </authorList>
    </citation>
    <scope>NUCLEOTIDE SEQUENCE [LARGE SCALE GENOMIC DNA]</scope>
</reference>
<dbReference type="GO" id="GO:0045214">
    <property type="term" value="P:sarcomere organization"/>
    <property type="evidence" value="ECO:0007669"/>
    <property type="project" value="TreeGrafter"/>
</dbReference>
<dbReference type="PROSITE" id="PS50853">
    <property type="entry name" value="FN3"/>
    <property type="match status" value="1"/>
</dbReference>
<dbReference type="OrthoDB" id="504170at2759"/>
<feature type="non-terminal residue" evidence="5">
    <location>
        <position position="208"/>
    </location>
</feature>
<dbReference type="CDD" id="cd00063">
    <property type="entry name" value="FN3"/>
    <property type="match status" value="1"/>
</dbReference>
<evidence type="ECO:0000256" key="1">
    <source>
        <dbReference type="ARBA" id="ARBA00022737"/>
    </source>
</evidence>
<proteinExistence type="predicted"/>
<dbReference type="EMBL" id="UYWW01011210">
    <property type="protein sequence ID" value="VDM18491.1"/>
    <property type="molecule type" value="Genomic_DNA"/>
</dbReference>
<dbReference type="InParanoid" id="A0A3P7E7M5"/>
<dbReference type="InterPro" id="IPR003599">
    <property type="entry name" value="Ig_sub"/>
</dbReference>
<dbReference type="GO" id="GO:0031430">
    <property type="term" value="C:M band"/>
    <property type="evidence" value="ECO:0007669"/>
    <property type="project" value="TreeGrafter"/>
</dbReference>
<dbReference type="PROSITE" id="PS50835">
    <property type="entry name" value="IG_LIKE"/>
    <property type="match status" value="1"/>
</dbReference>
<evidence type="ECO:0008006" key="7">
    <source>
        <dbReference type="Google" id="ProtNLM"/>
    </source>
</evidence>
<dbReference type="Pfam" id="PF00041">
    <property type="entry name" value="fn3"/>
    <property type="match status" value="1"/>
</dbReference>
<dbReference type="GO" id="GO:0048738">
    <property type="term" value="P:cardiac muscle tissue development"/>
    <property type="evidence" value="ECO:0007669"/>
    <property type="project" value="TreeGrafter"/>
</dbReference>
<dbReference type="AlphaFoldDB" id="A0A3P7E7M5"/>
<dbReference type="PRINTS" id="PR00014">
    <property type="entry name" value="FNTYPEIII"/>
</dbReference>
<dbReference type="FunFam" id="2.60.40.10:FF:000567">
    <property type="entry name" value="Uncharacterized protein, isoform G"/>
    <property type="match status" value="1"/>
</dbReference>